<dbReference type="EMBL" id="JAVDUM010000001">
    <property type="protein sequence ID" value="MDR6865709.1"/>
    <property type="molecule type" value="Genomic_DNA"/>
</dbReference>
<dbReference type="InterPro" id="IPR016181">
    <property type="entry name" value="Acyl_CoA_acyltransferase"/>
</dbReference>
<dbReference type="RefSeq" id="WP_310016777.1">
    <property type="nucleotide sequence ID" value="NZ_JAVDUM010000001.1"/>
</dbReference>
<dbReference type="InterPro" id="IPR038764">
    <property type="entry name" value="GNAT_N_AcTrfase_prd"/>
</dbReference>
<dbReference type="PANTHER" id="PTHR41700">
    <property type="entry name" value="GCN5-RELATED N-ACETYLTRANSFERASE"/>
    <property type="match status" value="1"/>
</dbReference>
<proteinExistence type="predicted"/>
<feature type="domain" description="BioF2-like acetyltransferase" evidence="2">
    <location>
        <begin position="16"/>
        <end position="132"/>
    </location>
</feature>
<name>A0ABU1S7Y8_9MICO</name>
<dbReference type="Gene3D" id="3.40.630.30">
    <property type="match status" value="1"/>
</dbReference>
<dbReference type="InterPro" id="IPR038740">
    <property type="entry name" value="BioF2-like_GNAT_dom"/>
</dbReference>
<dbReference type="Pfam" id="PF13480">
    <property type="entry name" value="Acetyltransf_6"/>
    <property type="match status" value="1"/>
</dbReference>
<sequence>MTMVDQRSRDAAAHAAHAASEAGVSIRLLDTVAEFTQVVELFRSIWTSGSEQVPVNVEVLRALAKSGSYVAGAYDDDELVGACFGFFAAPERRALHSHIAGVSERMRGRSVGFALKVHQRAWALDHDLDEISWTFDPLISRNAYFNLVKLAATPVSYHRNFYGQMRDALNGGDDTDRMLVTWFVRDPRVEAVCAGRPVQTPPPASEALLSRSEADEPVRHDADGRFVRVRLPHDIERIRRDDPARATRWRIALRESLGELLDGGARVISFDRTDTYTIDRGEQP</sequence>
<evidence type="ECO:0000259" key="2">
    <source>
        <dbReference type="Pfam" id="PF13480"/>
    </source>
</evidence>
<organism evidence="3 4">
    <name type="scientific">Microbacterium resistens</name>
    <dbReference type="NCBI Taxonomy" id="156977"/>
    <lineage>
        <taxon>Bacteria</taxon>
        <taxon>Bacillati</taxon>
        <taxon>Actinomycetota</taxon>
        <taxon>Actinomycetes</taxon>
        <taxon>Micrococcales</taxon>
        <taxon>Microbacteriaceae</taxon>
        <taxon>Microbacterium</taxon>
    </lineage>
</organism>
<accession>A0ABU1S7Y8</accession>
<dbReference type="SUPFAM" id="SSF55729">
    <property type="entry name" value="Acyl-CoA N-acyltransferases (Nat)"/>
    <property type="match status" value="1"/>
</dbReference>
<evidence type="ECO:0000256" key="1">
    <source>
        <dbReference type="SAM" id="MobiDB-lite"/>
    </source>
</evidence>
<feature type="region of interest" description="Disordered" evidence="1">
    <location>
        <begin position="195"/>
        <end position="216"/>
    </location>
</feature>
<dbReference type="Proteomes" id="UP001259347">
    <property type="component" value="Unassembled WGS sequence"/>
</dbReference>
<reference evidence="3 4" key="1">
    <citation type="submission" date="2023-07" db="EMBL/GenBank/DDBJ databases">
        <title>Sorghum-associated microbial communities from plants grown in Nebraska, USA.</title>
        <authorList>
            <person name="Schachtman D."/>
        </authorList>
    </citation>
    <scope>NUCLEOTIDE SEQUENCE [LARGE SCALE GENOMIC DNA]</scope>
    <source>
        <strain evidence="3 4">2980</strain>
    </source>
</reference>
<dbReference type="PANTHER" id="PTHR41700:SF1">
    <property type="entry name" value="N-ACETYLTRANSFERASE DOMAIN-CONTAINING PROTEIN"/>
    <property type="match status" value="1"/>
</dbReference>
<evidence type="ECO:0000313" key="4">
    <source>
        <dbReference type="Proteomes" id="UP001259347"/>
    </source>
</evidence>
<comment type="caution">
    <text evidence="3">The sequence shown here is derived from an EMBL/GenBank/DDBJ whole genome shotgun (WGS) entry which is preliminary data.</text>
</comment>
<evidence type="ECO:0000313" key="3">
    <source>
        <dbReference type="EMBL" id="MDR6865709.1"/>
    </source>
</evidence>
<keyword evidence="4" id="KW-1185">Reference proteome</keyword>
<protein>
    <submittedName>
        <fullName evidence="3">GNAT superfamily acetyltransferase</fullName>
    </submittedName>
</protein>
<gene>
    <name evidence="3" type="ORF">J2Y69_000291</name>
</gene>